<dbReference type="EMBL" id="LAVV01006462">
    <property type="protein sequence ID" value="KNZ59785.1"/>
    <property type="molecule type" value="Genomic_DNA"/>
</dbReference>
<keyword evidence="4" id="KW-1185">Reference proteome</keyword>
<dbReference type="STRING" id="27349.A0A0L6VI35"/>
<name>A0A0L6VI35_9BASI</name>
<protein>
    <recommendedName>
        <fullName evidence="2">No apical meristem-associated C-terminal domain-containing protein</fullName>
    </recommendedName>
</protein>
<gene>
    <name evidence="3" type="ORF">VP01_1662g4</name>
</gene>
<sequence length="105" mass="12263">IYSQVERRLKSGRSRNDQKSCTKLLTSWLKLNHCWGILKETPKWKETQQEHKLKAKKTNTLKDSSKDQSRLLPTDITNPSSPPPQEELAVENKKDKENHSLLFCF</sequence>
<dbReference type="InterPro" id="IPR029466">
    <property type="entry name" value="NAM-associated_C"/>
</dbReference>
<feature type="region of interest" description="Disordered" evidence="1">
    <location>
        <begin position="46"/>
        <end position="105"/>
    </location>
</feature>
<dbReference type="AlphaFoldDB" id="A0A0L6VI35"/>
<dbReference type="Pfam" id="PF14303">
    <property type="entry name" value="NAM-associated"/>
    <property type="match status" value="1"/>
</dbReference>
<comment type="caution">
    <text evidence="3">The sequence shown here is derived from an EMBL/GenBank/DDBJ whole genome shotgun (WGS) entry which is preliminary data.</text>
</comment>
<organism evidence="3 4">
    <name type="scientific">Puccinia sorghi</name>
    <dbReference type="NCBI Taxonomy" id="27349"/>
    <lineage>
        <taxon>Eukaryota</taxon>
        <taxon>Fungi</taxon>
        <taxon>Dikarya</taxon>
        <taxon>Basidiomycota</taxon>
        <taxon>Pucciniomycotina</taxon>
        <taxon>Pucciniomycetes</taxon>
        <taxon>Pucciniales</taxon>
        <taxon>Pucciniaceae</taxon>
        <taxon>Puccinia</taxon>
    </lineage>
</organism>
<evidence type="ECO:0000256" key="1">
    <source>
        <dbReference type="SAM" id="MobiDB-lite"/>
    </source>
</evidence>
<feature type="non-terminal residue" evidence="3">
    <location>
        <position position="1"/>
    </location>
</feature>
<feature type="domain" description="No apical meristem-associated C-terminal" evidence="2">
    <location>
        <begin position="30"/>
        <end position="97"/>
    </location>
</feature>
<evidence type="ECO:0000313" key="4">
    <source>
        <dbReference type="Proteomes" id="UP000037035"/>
    </source>
</evidence>
<reference evidence="3 4" key="1">
    <citation type="submission" date="2015-08" db="EMBL/GenBank/DDBJ databases">
        <title>Next Generation Sequencing and Analysis of the Genome of Puccinia sorghi L Schw, the Causal Agent of Maize Common Rust.</title>
        <authorList>
            <person name="Rochi L."/>
            <person name="Burguener G."/>
            <person name="Darino M."/>
            <person name="Turjanski A."/>
            <person name="Kreff E."/>
            <person name="Dieguez M.J."/>
            <person name="Sacco F."/>
        </authorList>
    </citation>
    <scope>NUCLEOTIDE SEQUENCE [LARGE SCALE GENOMIC DNA]</scope>
    <source>
        <strain evidence="3 4">RO10H11247</strain>
    </source>
</reference>
<evidence type="ECO:0000259" key="2">
    <source>
        <dbReference type="Pfam" id="PF14303"/>
    </source>
</evidence>
<dbReference type="OrthoDB" id="2507178at2759"/>
<dbReference type="VEuPathDB" id="FungiDB:VP01_1662g4"/>
<feature type="compositionally biased region" description="Basic and acidic residues" evidence="1">
    <location>
        <begin position="90"/>
        <end position="99"/>
    </location>
</feature>
<accession>A0A0L6VI35</accession>
<proteinExistence type="predicted"/>
<evidence type="ECO:0000313" key="3">
    <source>
        <dbReference type="EMBL" id="KNZ59785.1"/>
    </source>
</evidence>
<dbReference type="Proteomes" id="UP000037035">
    <property type="component" value="Unassembled WGS sequence"/>
</dbReference>